<sequence length="145" mass="16068">MVDHLYLPLDQLVPVHRGTAQVRPPALGPGTPPCCAATRYQTLSPRSTLRHACMLATRNSRVAFTVTFCSLPCLVRMLYDVDNVPGTLQKVVLPTPFRRVNMTRRPEEEISTSVWPFSSLTTRKGFLTLPGNEGERKLLYEGAGG</sequence>
<accession>A0ABD0LMV8</accession>
<name>A0ABD0LMV8_9CAEN</name>
<dbReference type="EMBL" id="JACVVK020000036">
    <property type="protein sequence ID" value="KAK7500640.1"/>
    <property type="molecule type" value="Genomic_DNA"/>
</dbReference>
<reference evidence="1 2" key="1">
    <citation type="journal article" date="2023" name="Sci. Data">
        <title>Genome assembly of the Korean intertidal mud-creeper Batillaria attramentaria.</title>
        <authorList>
            <person name="Patra A.K."/>
            <person name="Ho P.T."/>
            <person name="Jun S."/>
            <person name="Lee S.J."/>
            <person name="Kim Y."/>
            <person name="Won Y.J."/>
        </authorList>
    </citation>
    <scope>NUCLEOTIDE SEQUENCE [LARGE SCALE GENOMIC DNA]</scope>
    <source>
        <strain evidence="1">Wonlab-2016</strain>
    </source>
</reference>
<evidence type="ECO:0000313" key="1">
    <source>
        <dbReference type="EMBL" id="KAK7500640.1"/>
    </source>
</evidence>
<keyword evidence="2" id="KW-1185">Reference proteome</keyword>
<gene>
    <name evidence="1" type="ORF">BaRGS_00008215</name>
</gene>
<proteinExistence type="predicted"/>
<evidence type="ECO:0000313" key="2">
    <source>
        <dbReference type="Proteomes" id="UP001519460"/>
    </source>
</evidence>
<comment type="caution">
    <text evidence="1">The sequence shown here is derived from an EMBL/GenBank/DDBJ whole genome shotgun (WGS) entry which is preliminary data.</text>
</comment>
<organism evidence="1 2">
    <name type="scientific">Batillaria attramentaria</name>
    <dbReference type="NCBI Taxonomy" id="370345"/>
    <lineage>
        <taxon>Eukaryota</taxon>
        <taxon>Metazoa</taxon>
        <taxon>Spiralia</taxon>
        <taxon>Lophotrochozoa</taxon>
        <taxon>Mollusca</taxon>
        <taxon>Gastropoda</taxon>
        <taxon>Caenogastropoda</taxon>
        <taxon>Sorbeoconcha</taxon>
        <taxon>Cerithioidea</taxon>
        <taxon>Batillariidae</taxon>
        <taxon>Batillaria</taxon>
    </lineage>
</organism>
<protein>
    <submittedName>
        <fullName evidence="1">Uncharacterized protein</fullName>
    </submittedName>
</protein>
<dbReference type="Proteomes" id="UP001519460">
    <property type="component" value="Unassembled WGS sequence"/>
</dbReference>
<dbReference type="AlphaFoldDB" id="A0ABD0LMV8"/>